<evidence type="ECO:0000256" key="14">
    <source>
        <dbReference type="SAM" id="Phobius"/>
    </source>
</evidence>
<dbReference type="PANTHER" id="PTHR45628:SF7">
    <property type="entry name" value="VOLTAGE-DEPENDENT CALCIUM CHANNEL TYPE A SUBUNIT ALPHA-1"/>
    <property type="match status" value="1"/>
</dbReference>
<keyword evidence="4" id="KW-0107">Calcium channel</keyword>
<dbReference type="FunFam" id="1.20.120.350:FF:000087">
    <property type="entry name" value="Uncharacterized protein"/>
    <property type="match status" value="1"/>
</dbReference>
<feature type="domain" description="Ion transport" evidence="15">
    <location>
        <begin position="288"/>
        <end position="544"/>
    </location>
</feature>
<protein>
    <recommendedName>
        <fullName evidence="15">Ion transport domain-containing protein</fullName>
    </recommendedName>
</protein>
<gene>
    <name evidence="16" type="ORF">GSPATT00027650001</name>
</gene>
<feature type="transmembrane region" description="Helical" evidence="14">
    <location>
        <begin position="1134"/>
        <end position="1159"/>
    </location>
</feature>
<dbReference type="PANTHER" id="PTHR45628">
    <property type="entry name" value="VOLTAGE-DEPENDENT CALCIUM CHANNEL TYPE A SUBUNIT ALPHA-1"/>
    <property type="match status" value="1"/>
</dbReference>
<dbReference type="FunFam" id="1.20.120.350:FF:000082">
    <property type="entry name" value="Uncharacterized protein"/>
    <property type="match status" value="1"/>
</dbReference>
<feature type="transmembrane region" description="Helical" evidence="14">
    <location>
        <begin position="1277"/>
        <end position="1299"/>
    </location>
</feature>
<keyword evidence="6" id="KW-0106">Calcium</keyword>
<feature type="transmembrane region" description="Helical" evidence="14">
    <location>
        <begin position="1574"/>
        <end position="1596"/>
    </location>
</feature>
<dbReference type="OrthoDB" id="431720at2759"/>
<dbReference type="Gene3D" id="1.20.120.350">
    <property type="entry name" value="Voltage-gated potassium channels. Chain C"/>
    <property type="match status" value="3"/>
</dbReference>
<dbReference type="Gene3D" id="1.10.287.70">
    <property type="match status" value="4"/>
</dbReference>
<evidence type="ECO:0000256" key="13">
    <source>
        <dbReference type="SAM" id="MobiDB-lite"/>
    </source>
</evidence>
<evidence type="ECO:0000256" key="10">
    <source>
        <dbReference type="ARBA" id="ARBA00023136"/>
    </source>
</evidence>
<dbReference type="FunFam" id="1.10.287.70:FF:000282">
    <property type="entry name" value="Calcium channel subunit Cch1"/>
    <property type="match status" value="1"/>
</dbReference>
<feature type="transmembrane region" description="Helical" evidence="14">
    <location>
        <begin position="508"/>
        <end position="528"/>
    </location>
</feature>
<comment type="subcellular location">
    <subcellularLocation>
        <location evidence="1">Membrane</location>
        <topology evidence="1">Multi-pass membrane protein</topology>
    </subcellularLocation>
</comment>
<feature type="region of interest" description="Disordered" evidence="13">
    <location>
        <begin position="1991"/>
        <end position="2027"/>
    </location>
</feature>
<dbReference type="InParanoid" id="A0BDK4"/>
<dbReference type="EMBL" id="CT867987">
    <property type="protein sequence ID" value="CAK56621.1"/>
    <property type="molecule type" value="Genomic_DNA"/>
</dbReference>
<feature type="domain" description="Ion transport" evidence="15">
    <location>
        <begin position="1556"/>
        <end position="1797"/>
    </location>
</feature>
<feature type="transmembrane region" description="Helical" evidence="14">
    <location>
        <begin position="1064"/>
        <end position="1088"/>
    </location>
</feature>
<feature type="transmembrane region" description="Helical" evidence="14">
    <location>
        <begin position="265"/>
        <end position="285"/>
    </location>
</feature>
<dbReference type="eggNOG" id="KOG2301">
    <property type="taxonomic scope" value="Eukaryota"/>
</dbReference>
<feature type="domain" description="Ion transport" evidence="15">
    <location>
        <begin position="1241"/>
        <end position="1501"/>
    </location>
</feature>
<keyword evidence="9" id="KW-0406">Ion transport</keyword>
<feature type="transmembrane region" description="Helical" evidence="14">
    <location>
        <begin position="1723"/>
        <end position="1745"/>
    </location>
</feature>
<dbReference type="InterPro" id="IPR027359">
    <property type="entry name" value="Volt_channel_dom_sf"/>
</dbReference>
<dbReference type="OMA" id="CINSAPE"/>
<keyword evidence="17" id="KW-1185">Reference proteome</keyword>
<keyword evidence="7" id="KW-0851">Voltage-gated channel</keyword>
<feature type="transmembrane region" description="Helical" evidence="14">
    <location>
        <begin position="1616"/>
        <end position="1635"/>
    </location>
</feature>
<dbReference type="HOGENOM" id="CLU_001034_0_0_1"/>
<evidence type="ECO:0000313" key="17">
    <source>
        <dbReference type="Proteomes" id="UP000000600"/>
    </source>
</evidence>
<dbReference type="InterPro" id="IPR050599">
    <property type="entry name" value="VDCC_alpha-1_subunit"/>
</dbReference>
<feature type="transmembrane region" description="Helical" evidence="14">
    <location>
        <begin position="1242"/>
        <end position="1265"/>
    </location>
</feature>
<keyword evidence="3" id="KW-0109">Calcium transport</keyword>
<keyword evidence="5 14" id="KW-0812">Transmembrane</keyword>
<evidence type="ECO:0000256" key="5">
    <source>
        <dbReference type="ARBA" id="ARBA00022692"/>
    </source>
</evidence>
<accession>A0BDK4</accession>
<evidence type="ECO:0000256" key="2">
    <source>
        <dbReference type="ARBA" id="ARBA00022448"/>
    </source>
</evidence>
<feature type="transmembrane region" description="Helical" evidence="14">
    <location>
        <begin position="913"/>
        <end position="932"/>
    </location>
</feature>
<keyword evidence="8 14" id="KW-1133">Transmembrane helix</keyword>
<dbReference type="FunFam" id="1.10.287.70:FF:000117">
    <property type="entry name" value="Voltage-gated Ca2+ channel, alpha subunit"/>
    <property type="match status" value="1"/>
</dbReference>
<evidence type="ECO:0000313" key="16">
    <source>
        <dbReference type="EMBL" id="CAK56621.1"/>
    </source>
</evidence>
<organism evidence="16 17">
    <name type="scientific">Paramecium tetraurelia</name>
    <dbReference type="NCBI Taxonomy" id="5888"/>
    <lineage>
        <taxon>Eukaryota</taxon>
        <taxon>Sar</taxon>
        <taxon>Alveolata</taxon>
        <taxon>Ciliophora</taxon>
        <taxon>Intramacronucleata</taxon>
        <taxon>Oligohymenophorea</taxon>
        <taxon>Peniculida</taxon>
        <taxon>Parameciidae</taxon>
        <taxon>Paramecium</taxon>
    </lineage>
</organism>
<dbReference type="Pfam" id="PF00520">
    <property type="entry name" value="Ion_trans"/>
    <property type="match status" value="4"/>
</dbReference>
<feature type="transmembrane region" description="Helical" evidence="14">
    <location>
        <begin position="384"/>
        <end position="403"/>
    </location>
</feature>
<feature type="transmembrane region" description="Helical" evidence="14">
    <location>
        <begin position="1765"/>
        <end position="1783"/>
    </location>
</feature>
<feature type="transmembrane region" description="Helical" evidence="14">
    <location>
        <begin position="409"/>
        <end position="428"/>
    </location>
</feature>
<dbReference type="Proteomes" id="UP000000600">
    <property type="component" value="Unassembled WGS sequence"/>
</dbReference>
<evidence type="ECO:0000256" key="11">
    <source>
        <dbReference type="ARBA" id="ARBA00023180"/>
    </source>
</evidence>
<evidence type="ECO:0000259" key="15">
    <source>
        <dbReference type="Pfam" id="PF00520"/>
    </source>
</evidence>
<feature type="transmembrane region" description="Helical" evidence="14">
    <location>
        <begin position="1685"/>
        <end position="1703"/>
    </location>
</feature>
<feature type="transmembrane region" description="Helical" evidence="14">
    <location>
        <begin position="343"/>
        <end position="364"/>
    </location>
</feature>
<dbReference type="GO" id="GO:0005891">
    <property type="term" value="C:voltage-gated calcium channel complex"/>
    <property type="evidence" value="ECO:0000318"/>
    <property type="project" value="GO_Central"/>
</dbReference>
<keyword evidence="12" id="KW-0407">Ion channel</keyword>
<dbReference type="InterPro" id="IPR005821">
    <property type="entry name" value="Ion_trans_dom"/>
</dbReference>
<evidence type="ECO:0000256" key="3">
    <source>
        <dbReference type="ARBA" id="ARBA00022568"/>
    </source>
</evidence>
<feature type="region of interest" description="Disordered" evidence="13">
    <location>
        <begin position="1"/>
        <end position="100"/>
    </location>
</feature>
<feature type="compositionally biased region" description="Acidic residues" evidence="13">
    <location>
        <begin position="1999"/>
        <end position="2010"/>
    </location>
</feature>
<dbReference type="STRING" id="5888.A0BDK4"/>
<reference evidence="16 17" key="1">
    <citation type="journal article" date="2006" name="Nature">
        <title>Global trends of whole-genome duplications revealed by the ciliate Paramecium tetraurelia.</title>
        <authorList>
            <consortium name="Genoscope"/>
            <person name="Aury J.-M."/>
            <person name="Jaillon O."/>
            <person name="Duret L."/>
            <person name="Noel B."/>
            <person name="Jubin C."/>
            <person name="Porcel B.M."/>
            <person name="Segurens B."/>
            <person name="Daubin V."/>
            <person name="Anthouard V."/>
            <person name="Aiach N."/>
            <person name="Arnaiz O."/>
            <person name="Billaut A."/>
            <person name="Beisson J."/>
            <person name="Blanc I."/>
            <person name="Bouhouche K."/>
            <person name="Camara F."/>
            <person name="Duharcourt S."/>
            <person name="Guigo R."/>
            <person name="Gogendeau D."/>
            <person name="Katinka M."/>
            <person name="Keller A.-M."/>
            <person name="Kissmehl R."/>
            <person name="Klotz C."/>
            <person name="Koll F."/>
            <person name="Le Moue A."/>
            <person name="Lepere C."/>
            <person name="Malinsky S."/>
            <person name="Nowacki M."/>
            <person name="Nowak J.K."/>
            <person name="Plattner H."/>
            <person name="Poulain J."/>
            <person name="Ruiz F."/>
            <person name="Serrano V."/>
            <person name="Zagulski M."/>
            <person name="Dessen P."/>
            <person name="Betermier M."/>
            <person name="Weissenbach J."/>
            <person name="Scarpelli C."/>
            <person name="Schachter V."/>
            <person name="Sperling L."/>
            <person name="Meyer E."/>
            <person name="Cohen J."/>
            <person name="Wincker P."/>
        </authorList>
    </citation>
    <scope>NUCLEOTIDE SEQUENCE [LARGE SCALE GENOMIC DNA]</scope>
    <source>
        <strain evidence="16 17">Stock d4-2</strain>
    </source>
</reference>
<evidence type="ECO:0000256" key="4">
    <source>
        <dbReference type="ARBA" id="ARBA00022673"/>
    </source>
</evidence>
<evidence type="ECO:0000256" key="12">
    <source>
        <dbReference type="ARBA" id="ARBA00023303"/>
    </source>
</evidence>
<feature type="transmembrane region" description="Helical" evidence="14">
    <location>
        <begin position="1466"/>
        <end position="1493"/>
    </location>
</feature>
<feature type="compositionally biased region" description="Low complexity" evidence="13">
    <location>
        <begin position="1"/>
        <end position="23"/>
    </location>
</feature>
<feature type="transmembrane region" description="Helical" evidence="14">
    <location>
        <begin position="965"/>
        <end position="984"/>
    </location>
</feature>
<dbReference type="GeneID" id="5009803"/>
<feature type="compositionally biased region" description="Basic and acidic residues" evidence="13">
    <location>
        <begin position="29"/>
        <end position="46"/>
    </location>
</feature>
<feature type="domain" description="Ion transport" evidence="15">
    <location>
        <begin position="945"/>
        <end position="1165"/>
    </location>
</feature>
<sequence length="2153" mass="254888">MQQVNAVKQQKQVSVFQQPQKGKQAQKKNKWDAQSDPKQEQQDQNKQKLQTASVVLDKNKPESQLSKGTQMMKESLKSSQKSQTLRSDKKRFTQNRTTQNNQTLILLQENQIYEKPARDEESASEQYNTYNIEQEHSMIILNEALTRQASKKAFEQLLKENESYRLDASNFGDCIDESQTNKQQQTIQREVQDNQEDLKKQFQTTNAEEKPEEQEEKENNILLMLHENLYNEESQNYNIELKVNHNFKWLLMEIKYYQDNNKLLYFRKILFFIVVGFEICCYRLLQWTAFDLYEMFLTLTNIILFLNRSSTQQNEIQSYQYILCALYFADSLIHLAGQGFKKYISSFWNIYDLIILILYFLFLIENDYIPFDVSTFRLIRIPFYVGKISSTLNIMLMSIQEAVKQIVENILILILFTILIALIMLYAFNGVIRYRCMNEELGIFSLEKFEEDVCGYVECEHGYICARQLSNLDTPTHFDDIIFSYFQTIRTSVVNDWTISMYVLMKQFNPLVCILYIFIIFAINKFYFQLLIAVLKVSYHKTQEYYVKNPIKPESYEDQISVNLQKLKAIGMWQYYQISYKNYLKGKSGRLNSKSFSNNSQDEPHIKGQKHIFPETANQEKTKLLSARQKNEMINERHLIQQQYTFGSWIIYILFPNHKLQNQMKIIIQANENHFNELQLYYTFLSIDYLSLNKQIIKGTPNQFNSMEDLEIQPKAPIPTQTKAKTKKIPKIFATQTYVVDTQKDPVKENSKKEEHLFPIRRSNFAMHYNQIQQANEENNISVRELSEDEISSNLDQSKLEKYPQEIIQIKKGKSLKHMYSQKFQQSTQFSKSIPQLSRYMLLDGIQLPYQQIEKIINAELKVETQEIKDYEQKYYDQDSQIIEGFIEKKWSGNDLMKNYKANSVIQDLNRGWNYYFAKGFMFYLEYIKFYLGIFITQQFVMVIIDSFVCIDTLLIAFSDYYDSGISDFFDLSVNILLVLEILIKSICIKGYLYKVSNILGCLVIMISAIERILTLTIYQDEEVLIESFTYIRILKSLFFFRVIKYNTFAQNMMVISYQTFPNYAMMTLLLFFLILNYAVFSLQIFNFPDSGELALFHYFGNIYQSWIAVYDISTSDDWYGVVILSTQYSASYIAFLFCISLVFIVNYFGFGLAFVIILDGFASYLENVEEIEEEKTDEQDNQTHTSAKIKKNFTLNNILSSLIQPEENEKFKNIKNQYSLFLISKKNKFRKLCFSITENRFFQSLMILILWGSLINLIVITYTDQYRHEEWGICEIIKLICNLIILIDGILQIITYGLLSEDGYFNSIWVFIDFVYIICYFLHIATQHEALEWMLFLGYLRPLKVTSTYGFFINERGAIMKSLGDIISIFYVVLLFWFIFAIFGMTIYRGKMGYCGEATNYGVSKEECEEEKEEWIVYQYNFDNILEAMKSLYVLSTFDLWAQTLFICINSAPETTGPIRFNNEWISYLFFFSFTFVGTLFFLQFFAGVIFVNFQQNKSQLLNPDLTLDQELFLKLSDIIMQDTPNYSKPPKKGIRLGAKKLLSNSYYIFVTKYSLLINLFILMLLYESASNHYLNILNGFQHFFSLILTIDCVVKLFSLNIKRYFDDVWRQMQLIFVICAIIDFFLDIQHSIFIRYVRASRDDPYFVWLRLFILHRCLRMALIIQQFTRIRKLLNVIYFNKMALLRILGLFVTVLSCYSYIGCELFSDIETGFMMNDQQNFTNFFYGLIVTFKCTIENGWRFIYQDSQEYMKEHHQPWILAQIYYYSLIFVGARVLLNLIVCELVQEFEKFYDTSSSCVETYVETIDTFRNLWCKYSEEFQGTKIQTKYLAHFLLELGEPLGARRGDNIWDAAKHASEFELKKDFDGCLTFRNLLYEVFKAAFKESIFKISTKAGKKIMKDNDKKVKYRLYNQRNPHYRREVVSQIVDLQSNFNILQEYLYLYMTIKAWKAFSEHFLKAAEQIRNTIECTESDVDVEIEKFNKDYNTNGKGRIYNQDADDDSGEEEEAMQFNPVRRQKKRRPTAEHLRRPTDVYILPYYDELRGIDKRAFDADGNIDNSKYILKPTDQKQQNKLKSITVIKKKEQLIKYNDYNKRRDAIDKQIQSRNKYLYGYHDKMVLRQIVDDKQVMSRLDPMKVPSNYNIMKIGSRLK</sequence>
<proteinExistence type="predicted"/>
<evidence type="ECO:0000256" key="6">
    <source>
        <dbReference type="ARBA" id="ARBA00022837"/>
    </source>
</evidence>
<dbReference type="KEGG" id="ptm:GSPATT00027650001"/>
<keyword evidence="11" id="KW-0325">Glycoprotein</keyword>
<keyword evidence="10 14" id="KW-0472">Membrane</keyword>
<keyword evidence="2" id="KW-0813">Transport</keyword>
<dbReference type="FunFam" id="1.20.120.350:FF:000093">
    <property type="entry name" value="Uncharacterized protein"/>
    <property type="match status" value="1"/>
</dbReference>
<name>A0BDK4_PARTE</name>
<feature type="transmembrane region" description="Helical" evidence="14">
    <location>
        <begin position="1367"/>
        <end position="1389"/>
    </location>
</feature>
<feature type="transmembrane region" description="Helical" evidence="14">
    <location>
        <begin position="939"/>
        <end position="959"/>
    </location>
</feature>
<dbReference type="RefSeq" id="XP_001424019.1">
    <property type="nucleotide sequence ID" value="XM_001423982.1"/>
</dbReference>
<dbReference type="GO" id="GO:0098703">
    <property type="term" value="P:calcium ion import across plasma membrane"/>
    <property type="evidence" value="ECO:0000318"/>
    <property type="project" value="GO_Central"/>
</dbReference>
<feature type="transmembrane region" description="Helical" evidence="14">
    <location>
        <begin position="1647"/>
        <end position="1664"/>
    </location>
</feature>
<evidence type="ECO:0000256" key="9">
    <source>
        <dbReference type="ARBA" id="ARBA00023065"/>
    </source>
</evidence>
<feature type="transmembrane region" description="Helical" evidence="14">
    <location>
        <begin position="1305"/>
        <end position="1323"/>
    </location>
</feature>
<dbReference type="SUPFAM" id="SSF81324">
    <property type="entry name" value="Voltage-gated potassium channels"/>
    <property type="match status" value="2"/>
</dbReference>
<feature type="transmembrane region" description="Helical" evidence="14">
    <location>
        <begin position="1547"/>
        <end position="1568"/>
    </location>
</feature>
<dbReference type="GO" id="GO:0008331">
    <property type="term" value="F:high voltage-gated calcium channel activity"/>
    <property type="evidence" value="ECO:0000318"/>
    <property type="project" value="GO_Central"/>
</dbReference>
<evidence type="ECO:0000256" key="8">
    <source>
        <dbReference type="ARBA" id="ARBA00022989"/>
    </source>
</evidence>
<evidence type="ECO:0000256" key="1">
    <source>
        <dbReference type="ARBA" id="ARBA00004141"/>
    </source>
</evidence>
<evidence type="ECO:0000256" key="7">
    <source>
        <dbReference type="ARBA" id="ARBA00022882"/>
    </source>
</evidence>